<evidence type="ECO:0000313" key="1">
    <source>
        <dbReference type="EMBL" id="BAA29423.1"/>
    </source>
</evidence>
<dbReference type="EMBL" id="BA000001">
    <property type="protein sequence ID" value="BAA29423.1"/>
    <property type="molecule type" value="Genomic_DNA"/>
</dbReference>
<reference evidence="1 2" key="1">
    <citation type="journal article" date="1998" name="DNA Res.">
        <title>Complete sequence and gene organization of the genome of a hyper-thermophilic archaebacterium, Pyrococcus horikoshii OT3.</title>
        <authorList>
            <person name="Kawarabayasi Y."/>
            <person name="Sawada M."/>
            <person name="Horikawa H."/>
            <person name="Haikawa Y."/>
            <person name="Hino Y."/>
            <person name="Yamamoto S."/>
            <person name="Sekine M."/>
            <person name="Baba S."/>
            <person name="Kosugi H."/>
            <person name="Hosoyama A."/>
            <person name="Nagai Y."/>
            <person name="Sakai M."/>
            <person name="Ogura K."/>
            <person name="Otuka R."/>
            <person name="Nakazawa H."/>
            <person name="Takamiya M."/>
            <person name="Ohfuku Y."/>
            <person name="Funahashi T."/>
            <person name="Tanaka T."/>
            <person name="Kudoh Y."/>
            <person name="Yamazaki J."/>
            <person name="Kushida N."/>
            <person name="Oguchi A."/>
            <person name="Aoki K."/>
            <person name="Nakamura Y."/>
            <person name="Robb T.F."/>
            <person name="Horikoshi K."/>
            <person name="Masuchi Y."/>
            <person name="Shizuya H."/>
            <person name="Kikuchi H."/>
        </authorList>
    </citation>
    <scope>NUCLEOTIDE SEQUENCE [LARGE SCALE GENOMIC DNA]</scope>
    <source>
        <strain evidence="2">ATCC 700860 / DSM 12428 / JCM 9974 / NBRC 100139 / OT-3</strain>
    </source>
</reference>
<dbReference type="KEGG" id="pho:PH0349"/>
<proteinExistence type="predicted"/>
<keyword evidence="2" id="KW-1185">Reference proteome</keyword>
<sequence>MIATGNSSSPSMAKIPIKAPRDKVPVSPGNILAGYLFQYKKPKEAKNATNANFLTSPSLSRAITRNIIDEVPTSSPLNPASMFTRLAETTMYSQNTSNAIIPSLILRAKIVM</sequence>
<name>O58087_PYRHO</name>
<dbReference type="AlphaFoldDB" id="O58087"/>
<dbReference type="PIR" id="B71142">
    <property type="entry name" value="B71142"/>
</dbReference>
<dbReference type="EnsemblBacteria" id="BAA29423">
    <property type="protein sequence ID" value="BAA29423"/>
    <property type="gene ID" value="BAA29423"/>
</dbReference>
<protein>
    <submittedName>
        <fullName evidence="1">Uncharacterized protein</fullName>
    </submittedName>
</protein>
<dbReference type="Proteomes" id="UP000000752">
    <property type="component" value="Chromosome"/>
</dbReference>
<accession>O58087</accession>
<organism evidence="1 2">
    <name type="scientific">Pyrococcus horikoshii (strain ATCC 700860 / DSM 12428 / JCM 9974 / NBRC 100139 / OT-3)</name>
    <dbReference type="NCBI Taxonomy" id="70601"/>
    <lineage>
        <taxon>Archaea</taxon>
        <taxon>Methanobacteriati</taxon>
        <taxon>Methanobacteriota</taxon>
        <taxon>Thermococci</taxon>
        <taxon>Thermococcales</taxon>
        <taxon>Thermococcaceae</taxon>
        <taxon>Pyrococcus</taxon>
    </lineage>
</organism>
<evidence type="ECO:0000313" key="2">
    <source>
        <dbReference type="Proteomes" id="UP000000752"/>
    </source>
</evidence>
<gene>
    <name evidence="1" type="ordered locus">PH0349</name>
</gene>